<dbReference type="PANTHER" id="PTHR24025">
    <property type="entry name" value="DESMOGLEIN FAMILY MEMBER"/>
    <property type="match status" value="1"/>
</dbReference>
<evidence type="ECO:0000313" key="13">
    <source>
        <dbReference type="Ensembl" id="ENSAPOP00000027555.1"/>
    </source>
</evidence>
<dbReference type="GO" id="GO:0007156">
    <property type="term" value="P:homophilic cell adhesion via plasma membrane adhesion molecules"/>
    <property type="evidence" value="ECO:0007669"/>
    <property type="project" value="InterPro"/>
</dbReference>
<dbReference type="SUPFAM" id="SSF49313">
    <property type="entry name" value="Cadherin-like"/>
    <property type="match status" value="2"/>
</dbReference>
<keyword evidence="3 11" id="KW-0812">Transmembrane</keyword>
<evidence type="ECO:0000256" key="2">
    <source>
        <dbReference type="ARBA" id="ARBA00022475"/>
    </source>
</evidence>
<dbReference type="Proteomes" id="UP000257200">
    <property type="component" value="Unplaced"/>
</dbReference>
<keyword evidence="5 10" id="KW-0106">Calcium</keyword>
<evidence type="ECO:0000313" key="14">
    <source>
        <dbReference type="Proteomes" id="UP000257200"/>
    </source>
</evidence>
<evidence type="ECO:0000256" key="11">
    <source>
        <dbReference type="SAM" id="Phobius"/>
    </source>
</evidence>
<dbReference type="AlphaFoldDB" id="A0A3Q1HG81"/>
<dbReference type="InterPro" id="IPR050971">
    <property type="entry name" value="Cadherin-domain_protein"/>
</dbReference>
<keyword evidence="8 11" id="KW-0472">Membrane</keyword>
<reference evidence="13" key="1">
    <citation type="submission" date="2025-08" db="UniProtKB">
        <authorList>
            <consortium name="Ensembl"/>
        </authorList>
    </citation>
    <scope>IDENTIFICATION</scope>
</reference>
<evidence type="ECO:0000256" key="8">
    <source>
        <dbReference type="ARBA" id="ARBA00023136"/>
    </source>
</evidence>
<dbReference type="GO" id="GO:0005886">
    <property type="term" value="C:plasma membrane"/>
    <property type="evidence" value="ECO:0007669"/>
    <property type="project" value="UniProtKB-SubCell"/>
</dbReference>
<dbReference type="InterPro" id="IPR020894">
    <property type="entry name" value="Cadherin_CS"/>
</dbReference>
<dbReference type="CDD" id="cd11304">
    <property type="entry name" value="Cadherin_repeat"/>
    <property type="match status" value="2"/>
</dbReference>
<sequence length="184" mass="20648">MIIYSLSGPGVDQPPVGQFGVDSHTGYVKIFTTLDREKIPFYTLTGIAKYQDGRKAEKDIELKITVLDENDNPPVIVAQQVGYVEEHSATGTVVMKVLATDADQENTINSKIFYRIKEESNRAGLFVINCHTGEIMVQRDINREVSRFISILHFISYFLMQLILFILSVKACSPELSSQISVTQ</sequence>
<name>A0A3Q1HG81_9TELE</name>
<evidence type="ECO:0000256" key="1">
    <source>
        <dbReference type="ARBA" id="ARBA00004236"/>
    </source>
</evidence>
<feature type="domain" description="Cadherin" evidence="12">
    <location>
        <begin position="84"/>
        <end position="144"/>
    </location>
</feature>
<dbReference type="SMART" id="SM00112">
    <property type="entry name" value="CA"/>
    <property type="match status" value="2"/>
</dbReference>
<keyword evidence="9" id="KW-0325">Glycoprotein</keyword>
<dbReference type="PROSITE" id="PS50268">
    <property type="entry name" value="CADHERIN_2"/>
    <property type="match status" value="2"/>
</dbReference>
<evidence type="ECO:0000256" key="10">
    <source>
        <dbReference type="PROSITE-ProRule" id="PRU00043"/>
    </source>
</evidence>
<dbReference type="Pfam" id="PF00028">
    <property type="entry name" value="Cadherin"/>
    <property type="match status" value="1"/>
</dbReference>
<comment type="subcellular location">
    <subcellularLocation>
        <location evidence="1">Cell membrane</location>
    </subcellularLocation>
</comment>
<dbReference type="PANTHER" id="PTHR24025:SF1">
    <property type="entry name" value="DESMOGLEIN-2"/>
    <property type="match status" value="1"/>
</dbReference>
<dbReference type="PROSITE" id="PS00232">
    <property type="entry name" value="CADHERIN_1"/>
    <property type="match status" value="1"/>
</dbReference>
<evidence type="ECO:0000256" key="9">
    <source>
        <dbReference type="ARBA" id="ARBA00023180"/>
    </source>
</evidence>
<evidence type="ECO:0000256" key="5">
    <source>
        <dbReference type="ARBA" id="ARBA00022837"/>
    </source>
</evidence>
<keyword evidence="6" id="KW-0130">Cell adhesion</keyword>
<evidence type="ECO:0000256" key="4">
    <source>
        <dbReference type="ARBA" id="ARBA00022737"/>
    </source>
</evidence>
<evidence type="ECO:0000256" key="3">
    <source>
        <dbReference type="ARBA" id="ARBA00022692"/>
    </source>
</evidence>
<keyword evidence="4" id="KW-0677">Repeat</keyword>
<keyword evidence="7 11" id="KW-1133">Transmembrane helix</keyword>
<dbReference type="GO" id="GO:0030057">
    <property type="term" value="C:desmosome"/>
    <property type="evidence" value="ECO:0007669"/>
    <property type="project" value="TreeGrafter"/>
</dbReference>
<dbReference type="InParanoid" id="A0A3Q1HG81"/>
<proteinExistence type="predicted"/>
<dbReference type="STRING" id="80966.ENSAPOP00000027555"/>
<evidence type="ECO:0000259" key="12">
    <source>
        <dbReference type="PROSITE" id="PS50268"/>
    </source>
</evidence>
<keyword evidence="2" id="KW-1003">Cell membrane</keyword>
<protein>
    <submittedName>
        <fullName evidence="13">Desmoglein-1-like</fullName>
    </submittedName>
</protein>
<dbReference type="GeneTree" id="ENSGT01030000234624"/>
<feature type="transmembrane region" description="Helical" evidence="11">
    <location>
        <begin position="148"/>
        <end position="169"/>
    </location>
</feature>
<dbReference type="FunFam" id="2.60.40.60:FF:000011">
    <property type="entry name" value="Cadherin 1"/>
    <property type="match status" value="1"/>
</dbReference>
<dbReference type="GO" id="GO:0005509">
    <property type="term" value="F:calcium ion binding"/>
    <property type="evidence" value="ECO:0007669"/>
    <property type="project" value="UniProtKB-UniRule"/>
</dbReference>
<evidence type="ECO:0000256" key="7">
    <source>
        <dbReference type="ARBA" id="ARBA00022989"/>
    </source>
</evidence>
<dbReference type="InterPro" id="IPR015919">
    <property type="entry name" value="Cadherin-like_sf"/>
</dbReference>
<dbReference type="PRINTS" id="PR00205">
    <property type="entry name" value="CADHERIN"/>
</dbReference>
<keyword evidence="14" id="KW-1185">Reference proteome</keyword>
<dbReference type="Gene3D" id="2.60.40.60">
    <property type="entry name" value="Cadherins"/>
    <property type="match status" value="2"/>
</dbReference>
<reference evidence="13" key="2">
    <citation type="submission" date="2025-09" db="UniProtKB">
        <authorList>
            <consortium name="Ensembl"/>
        </authorList>
    </citation>
    <scope>IDENTIFICATION</scope>
</reference>
<dbReference type="InterPro" id="IPR002126">
    <property type="entry name" value="Cadherin-like_dom"/>
</dbReference>
<feature type="domain" description="Cadherin" evidence="12">
    <location>
        <begin position="2"/>
        <end position="76"/>
    </location>
</feature>
<organism evidence="13 14">
    <name type="scientific">Acanthochromis polyacanthus</name>
    <name type="common">spiny chromis</name>
    <dbReference type="NCBI Taxonomy" id="80966"/>
    <lineage>
        <taxon>Eukaryota</taxon>
        <taxon>Metazoa</taxon>
        <taxon>Chordata</taxon>
        <taxon>Craniata</taxon>
        <taxon>Vertebrata</taxon>
        <taxon>Euteleostomi</taxon>
        <taxon>Actinopterygii</taxon>
        <taxon>Neopterygii</taxon>
        <taxon>Teleostei</taxon>
        <taxon>Neoteleostei</taxon>
        <taxon>Acanthomorphata</taxon>
        <taxon>Ovalentaria</taxon>
        <taxon>Pomacentridae</taxon>
        <taxon>Acanthochromis</taxon>
    </lineage>
</organism>
<accession>A0A3Q1HG81</accession>
<dbReference type="Ensembl" id="ENSAPOT00000000923.1">
    <property type="protein sequence ID" value="ENSAPOP00000027555.1"/>
    <property type="gene ID" value="ENSAPOG00000012158.1"/>
</dbReference>
<dbReference type="GO" id="GO:0009653">
    <property type="term" value="P:anatomical structure morphogenesis"/>
    <property type="evidence" value="ECO:0007669"/>
    <property type="project" value="UniProtKB-ARBA"/>
</dbReference>
<evidence type="ECO:0000256" key="6">
    <source>
        <dbReference type="ARBA" id="ARBA00022889"/>
    </source>
</evidence>